<dbReference type="PROSITE" id="PS50011">
    <property type="entry name" value="PROTEIN_KINASE_DOM"/>
    <property type="match status" value="1"/>
</dbReference>
<dbReference type="OrthoDB" id="4817at2759"/>
<dbReference type="Gene3D" id="3.30.200.20">
    <property type="entry name" value="Phosphorylase Kinase, domain 1"/>
    <property type="match status" value="1"/>
</dbReference>
<evidence type="ECO:0000256" key="11">
    <source>
        <dbReference type="RuleBase" id="RU000304"/>
    </source>
</evidence>
<dbReference type="EC" id="2.7.12.2" evidence="6"/>
<gene>
    <name evidence="14" type="ORF">BU14_0074s0003</name>
</gene>
<dbReference type="InterPro" id="IPR000719">
    <property type="entry name" value="Prot_kinase_dom"/>
</dbReference>
<comment type="catalytic activity">
    <reaction evidence="8">
        <text>L-threonyl-[protein] + ATP = O-phospho-L-threonyl-[protein] + ADP + H(+)</text>
        <dbReference type="Rhea" id="RHEA:46608"/>
        <dbReference type="Rhea" id="RHEA-COMP:11060"/>
        <dbReference type="Rhea" id="RHEA-COMP:11605"/>
        <dbReference type="ChEBI" id="CHEBI:15378"/>
        <dbReference type="ChEBI" id="CHEBI:30013"/>
        <dbReference type="ChEBI" id="CHEBI:30616"/>
        <dbReference type="ChEBI" id="CHEBI:61977"/>
        <dbReference type="ChEBI" id="CHEBI:456216"/>
        <dbReference type="EC" id="2.7.12.2"/>
    </reaction>
</comment>
<comment type="similarity">
    <text evidence="5">Belongs to the protein kinase superfamily. STE Ser/Thr protein kinase family. MAP kinase kinase subfamily.</text>
</comment>
<evidence type="ECO:0000256" key="9">
    <source>
        <dbReference type="ARBA" id="ARBA00051693"/>
    </source>
</evidence>
<keyword evidence="15" id="KW-1185">Reference proteome</keyword>
<evidence type="ECO:0000256" key="4">
    <source>
        <dbReference type="ARBA" id="ARBA00022840"/>
    </source>
</evidence>
<keyword evidence="4 10" id="KW-0067">ATP-binding</keyword>
<evidence type="ECO:0000256" key="2">
    <source>
        <dbReference type="ARBA" id="ARBA00022741"/>
    </source>
</evidence>
<keyword evidence="3" id="KW-0418">Kinase</keyword>
<dbReference type="Proteomes" id="UP000218209">
    <property type="component" value="Unassembled WGS sequence"/>
</dbReference>
<dbReference type="InterPro" id="IPR008271">
    <property type="entry name" value="Ser/Thr_kinase_AS"/>
</dbReference>
<evidence type="ECO:0000256" key="7">
    <source>
        <dbReference type="ARBA" id="ARBA00049014"/>
    </source>
</evidence>
<evidence type="ECO:0000256" key="8">
    <source>
        <dbReference type="ARBA" id="ARBA00049299"/>
    </source>
</evidence>
<dbReference type="Gene3D" id="1.10.510.10">
    <property type="entry name" value="Transferase(Phosphotransferase) domain 1"/>
    <property type="match status" value="1"/>
</dbReference>
<evidence type="ECO:0000313" key="15">
    <source>
        <dbReference type="Proteomes" id="UP000218209"/>
    </source>
</evidence>
<evidence type="ECO:0000313" key="14">
    <source>
        <dbReference type="EMBL" id="OSX79572.1"/>
    </source>
</evidence>
<evidence type="ECO:0000256" key="6">
    <source>
        <dbReference type="ARBA" id="ARBA00038999"/>
    </source>
</evidence>
<feature type="region of interest" description="Disordered" evidence="12">
    <location>
        <begin position="1"/>
        <end position="20"/>
    </location>
</feature>
<keyword evidence="2 10" id="KW-0547">Nucleotide-binding</keyword>
<dbReference type="SUPFAM" id="SSF56112">
    <property type="entry name" value="Protein kinase-like (PK-like)"/>
    <property type="match status" value="1"/>
</dbReference>
<dbReference type="PROSITE" id="PS00108">
    <property type="entry name" value="PROTEIN_KINASE_ST"/>
    <property type="match status" value="1"/>
</dbReference>
<accession>A0A1X6PFD3</accession>
<feature type="domain" description="Protein kinase" evidence="13">
    <location>
        <begin position="37"/>
        <end position="292"/>
    </location>
</feature>
<evidence type="ECO:0000256" key="5">
    <source>
        <dbReference type="ARBA" id="ARBA00038035"/>
    </source>
</evidence>
<dbReference type="GO" id="GO:0005524">
    <property type="term" value="F:ATP binding"/>
    <property type="evidence" value="ECO:0007669"/>
    <property type="project" value="UniProtKB-UniRule"/>
</dbReference>
<evidence type="ECO:0000256" key="3">
    <source>
        <dbReference type="ARBA" id="ARBA00022777"/>
    </source>
</evidence>
<evidence type="ECO:0000256" key="10">
    <source>
        <dbReference type="PROSITE-ProRule" id="PRU10141"/>
    </source>
</evidence>
<keyword evidence="1" id="KW-0808">Transferase</keyword>
<dbReference type="AlphaFoldDB" id="A0A1X6PFD3"/>
<evidence type="ECO:0000256" key="12">
    <source>
        <dbReference type="SAM" id="MobiDB-lite"/>
    </source>
</evidence>
<dbReference type="GO" id="GO:0004674">
    <property type="term" value="F:protein serine/threonine kinase activity"/>
    <property type="evidence" value="ECO:0007669"/>
    <property type="project" value="UniProtKB-KW"/>
</dbReference>
<proteinExistence type="inferred from homology"/>
<reference evidence="14 15" key="1">
    <citation type="submission" date="2017-03" db="EMBL/GenBank/DDBJ databases">
        <title>WGS assembly of Porphyra umbilicalis.</title>
        <authorList>
            <person name="Brawley S.H."/>
            <person name="Blouin N.A."/>
            <person name="Ficko-Blean E."/>
            <person name="Wheeler G.L."/>
            <person name="Lohr M."/>
            <person name="Goodson H.V."/>
            <person name="Jenkins J.W."/>
            <person name="Blaby-Haas C.E."/>
            <person name="Helliwell K.E."/>
            <person name="Chan C."/>
            <person name="Marriage T."/>
            <person name="Bhattacharya D."/>
            <person name="Klein A.S."/>
            <person name="Badis Y."/>
            <person name="Brodie J."/>
            <person name="Cao Y."/>
            <person name="Collen J."/>
            <person name="Dittami S.M."/>
            <person name="Gachon C.M."/>
            <person name="Green B.R."/>
            <person name="Karpowicz S."/>
            <person name="Kim J.W."/>
            <person name="Kudahl U."/>
            <person name="Lin S."/>
            <person name="Michel G."/>
            <person name="Mittag M."/>
            <person name="Olson B.J."/>
            <person name="Pangilinan J."/>
            <person name="Peng Y."/>
            <person name="Qiu H."/>
            <person name="Shu S."/>
            <person name="Singer J.T."/>
            <person name="Smith A.G."/>
            <person name="Sprecher B.N."/>
            <person name="Wagner V."/>
            <person name="Wang W."/>
            <person name="Wang Z.-Y."/>
            <person name="Yan J."/>
            <person name="Yarish C."/>
            <person name="Zoeuner-Riek S."/>
            <person name="Zhuang Y."/>
            <person name="Zou Y."/>
            <person name="Lindquist E.A."/>
            <person name="Grimwood J."/>
            <person name="Barry K."/>
            <person name="Rokhsar D.S."/>
            <person name="Schmutz J."/>
            <person name="Stiller J.W."/>
            <person name="Grossman A.R."/>
            <person name="Prochnik S.E."/>
        </authorList>
    </citation>
    <scope>NUCLEOTIDE SEQUENCE [LARGE SCALE GENOMIC DNA]</scope>
    <source>
        <strain evidence="14">4086291</strain>
    </source>
</reference>
<dbReference type="PANTHER" id="PTHR48013">
    <property type="entry name" value="DUAL SPECIFICITY MITOGEN-ACTIVATED PROTEIN KINASE KINASE 5-RELATED"/>
    <property type="match status" value="1"/>
</dbReference>
<dbReference type="EMBL" id="KV918788">
    <property type="protein sequence ID" value="OSX79572.1"/>
    <property type="molecule type" value="Genomic_DNA"/>
</dbReference>
<dbReference type="Pfam" id="PF00069">
    <property type="entry name" value="Pkinase"/>
    <property type="match status" value="1"/>
</dbReference>
<evidence type="ECO:0000259" key="13">
    <source>
        <dbReference type="PROSITE" id="PS50011"/>
    </source>
</evidence>
<organism evidence="14 15">
    <name type="scientific">Porphyra umbilicalis</name>
    <name type="common">Purple laver</name>
    <name type="synonym">Red alga</name>
    <dbReference type="NCBI Taxonomy" id="2786"/>
    <lineage>
        <taxon>Eukaryota</taxon>
        <taxon>Rhodophyta</taxon>
        <taxon>Bangiophyceae</taxon>
        <taxon>Bangiales</taxon>
        <taxon>Bangiaceae</taxon>
        <taxon>Porphyra</taxon>
    </lineage>
</organism>
<keyword evidence="11" id="KW-0723">Serine/threonine-protein kinase</keyword>
<dbReference type="InterPro" id="IPR011009">
    <property type="entry name" value="Kinase-like_dom_sf"/>
</dbReference>
<evidence type="ECO:0000256" key="1">
    <source>
        <dbReference type="ARBA" id="ARBA00022679"/>
    </source>
</evidence>
<name>A0A1X6PFD3_PORUM</name>
<comment type="catalytic activity">
    <reaction evidence="7">
        <text>L-seryl-[protein] + ATP = O-phospho-L-seryl-[protein] + ADP + H(+)</text>
        <dbReference type="Rhea" id="RHEA:17989"/>
        <dbReference type="Rhea" id="RHEA-COMP:9863"/>
        <dbReference type="Rhea" id="RHEA-COMP:11604"/>
        <dbReference type="ChEBI" id="CHEBI:15378"/>
        <dbReference type="ChEBI" id="CHEBI:29999"/>
        <dbReference type="ChEBI" id="CHEBI:30616"/>
        <dbReference type="ChEBI" id="CHEBI:83421"/>
        <dbReference type="ChEBI" id="CHEBI:456216"/>
        <dbReference type="EC" id="2.7.12.2"/>
    </reaction>
</comment>
<dbReference type="PANTHER" id="PTHR48013:SF9">
    <property type="entry name" value="DUAL SPECIFICITY MITOGEN-ACTIVATED PROTEIN KINASE KINASE 5"/>
    <property type="match status" value="1"/>
</dbReference>
<protein>
    <recommendedName>
        <fullName evidence="6">mitogen-activated protein kinase kinase</fullName>
        <ecNumber evidence="6">2.7.12.2</ecNumber>
    </recommendedName>
</protein>
<comment type="catalytic activity">
    <reaction evidence="9">
        <text>L-tyrosyl-[protein] + ATP = O-phospho-L-tyrosyl-[protein] + ADP + H(+)</text>
        <dbReference type="Rhea" id="RHEA:10596"/>
        <dbReference type="Rhea" id="RHEA-COMP:10136"/>
        <dbReference type="Rhea" id="RHEA-COMP:20101"/>
        <dbReference type="ChEBI" id="CHEBI:15378"/>
        <dbReference type="ChEBI" id="CHEBI:30616"/>
        <dbReference type="ChEBI" id="CHEBI:46858"/>
        <dbReference type="ChEBI" id="CHEBI:61978"/>
        <dbReference type="ChEBI" id="CHEBI:456216"/>
        <dbReference type="EC" id="2.7.12.2"/>
    </reaction>
</comment>
<dbReference type="InterPro" id="IPR017441">
    <property type="entry name" value="Protein_kinase_ATP_BS"/>
</dbReference>
<feature type="binding site" evidence="10">
    <location>
        <position position="66"/>
    </location>
    <ligand>
        <name>ATP</name>
        <dbReference type="ChEBI" id="CHEBI:30616"/>
    </ligand>
</feature>
<dbReference type="PROSITE" id="PS00107">
    <property type="entry name" value="PROTEIN_KINASE_ATP"/>
    <property type="match status" value="1"/>
</dbReference>
<dbReference type="GO" id="GO:0004708">
    <property type="term" value="F:MAP kinase kinase activity"/>
    <property type="evidence" value="ECO:0007669"/>
    <property type="project" value="UniProtKB-EC"/>
</dbReference>
<sequence length="319" mass="35492">MVQAPDRVMRKDSDGASVDGVPKSTNNIIMVRSLTEFRAGVTLGAGANGRVYKATHMPTGRNLAIKVVNVYDDAKRVQLLKELETLSTHVSRFLVRFFGAFYDGSGAVHIALEYMDRGSLEDTVRKFGPVPEPVMNHIAVHCLRGLRFLHRHHVLHRDFKTANILLSRALCRAKLSDFGLARDLQAGVSRADTFVGTVAYMSPERLKGETYTYAGDVWGLGVSLVECALGRYPFERPSSFFDYIDAAVNKPVLGPGMATGLSADARDFIAKCTHVDPKRRPTAAELLQHPWITKRPLDDRVFFKWLDEVSSSTRSTPKR</sequence>